<dbReference type="NCBIfam" id="TIGR01595">
    <property type="entry name" value="cas_CT1132"/>
    <property type="match status" value="1"/>
</dbReference>
<reference evidence="2" key="1">
    <citation type="journal article" date="2019" name="Int. J. Syst. Evol. Microbiol.">
        <title>The Global Catalogue of Microorganisms (GCM) 10K type strain sequencing project: providing services to taxonomists for standard genome sequencing and annotation.</title>
        <authorList>
            <consortium name="The Broad Institute Genomics Platform"/>
            <consortium name="The Broad Institute Genome Sequencing Center for Infectious Disease"/>
            <person name="Wu L."/>
            <person name="Ma J."/>
        </authorList>
    </citation>
    <scope>NUCLEOTIDE SEQUENCE [LARGE SCALE GENOMIC DNA]</scope>
    <source>
        <strain evidence="2">JCM 17759</strain>
    </source>
</reference>
<dbReference type="NCBIfam" id="TIGR02589">
    <property type="entry name" value="cas_Csd2"/>
    <property type="match status" value="1"/>
</dbReference>
<proteinExistence type="predicted"/>
<comment type="caution">
    <text evidence="1">The sequence shown here is derived from an EMBL/GenBank/DDBJ whole genome shotgun (WGS) entry which is preliminary data.</text>
</comment>
<accession>A0ABP8MD29</accession>
<gene>
    <name evidence="1" type="primary">cas7c</name>
    <name evidence="1" type="ORF">GCM10023156_10400</name>
</gene>
<organism evidence="1 2">
    <name type="scientific">Novipirellula rosea</name>
    <dbReference type="NCBI Taxonomy" id="1031540"/>
    <lineage>
        <taxon>Bacteria</taxon>
        <taxon>Pseudomonadati</taxon>
        <taxon>Planctomycetota</taxon>
        <taxon>Planctomycetia</taxon>
        <taxon>Pirellulales</taxon>
        <taxon>Pirellulaceae</taxon>
        <taxon>Novipirellula</taxon>
    </lineage>
</organism>
<keyword evidence="2" id="KW-1185">Reference proteome</keyword>
<dbReference type="InterPro" id="IPR006482">
    <property type="entry name" value="Cas7_Csh2/Csh2"/>
</dbReference>
<evidence type="ECO:0000313" key="1">
    <source>
        <dbReference type="EMBL" id="GAA4447924.1"/>
    </source>
</evidence>
<name>A0ABP8MD29_9BACT</name>
<protein>
    <submittedName>
        <fullName evidence="1">Type I-C CRISPR-associated protein Cas7/Csd2</fullName>
    </submittedName>
</protein>
<sequence>MPSPILSRRHDIFILFDVTNGNPNGDPDAGNLPRMDPTSNKGLVSDVCLKRKIRNFVAQFPPDREANDENGFGILIQQGNILNDEIKKGITAATEKFDKKATDKEKAEATKNWLCREFFDVRTFGAVLSTGEDVMKGSAHGQVRGPIQFTFAKSCDPITPLEISITRCAVTKPEDEKKERTMGNKHIVPYGLYAAKAFVSPLFAEKTGFTDSDLETFFEALQHMFDHDQSAARPEMNVLAVYDFEHVGTQSKNNASNNAREAKLGCAHAWKLFDTIDVELKKNPDGSLRDYPESFSDYEVSDTWNHDEPPEGIRGVQIHRRVDPRNI</sequence>
<dbReference type="InterPro" id="IPR013418">
    <property type="entry name" value="CRISPR-assoc_prot_Cas7/Csd2"/>
</dbReference>
<dbReference type="EMBL" id="BAABGA010000014">
    <property type="protein sequence ID" value="GAA4447924.1"/>
    <property type="molecule type" value="Genomic_DNA"/>
</dbReference>
<evidence type="ECO:0000313" key="2">
    <source>
        <dbReference type="Proteomes" id="UP001500840"/>
    </source>
</evidence>
<dbReference type="Proteomes" id="UP001500840">
    <property type="component" value="Unassembled WGS sequence"/>
</dbReference>
<dbReference type="RefSeq" id="WP_345320082.1">
    <property type="nucleotide sequence ID" value="NZ_BAABGA010000014.1"/>
</dbReference>
<dbReference type="Pfam" id="PF05107">
    <property type="entry name" value="Cas_Cas7"/>
    <property type="match status" value="1"/>
</dbReference>